<dbReference type="AlphaFoldDB" id="A0A6J7RPV7"/>
<name>A0A6J7RPV7_9ZZZZ</name>
<proteinExistence type="predicted"/>
<organism evidence="1">
    <name type="scientific">freshwater metagenome</name>
    <dbReference type="NCBI Taxonomy" id="449393"/>
    <lineage>
        <taxon>unclassified sequences</taxon>
        <taxon>metagenomes</taxon>
        <taxon>ecological metagenomes</taxon>
    </lineage>
</organism>
<gene>
    <name evidence="1" type="ORF">UFOPK4098_01530</name>
</gene>
<reference evidence="1" key="1">
    <citation type="submission" date="2020-05" db="EMBL/GenBank/DDBJ databases">
        <authorList>
            <person name="Chiriac C."/>
            <person name="Salcher M."/>
            <person name="Ghai R."/>
            <person name="Kavagutti S V."/>
        </authorList>
    </citation>
    <scope>NUCLEOTIDE SEQUENCE</scope>
</reference>
<sequence>MNTRNARIAPKTYAAVPLRTPLGDWQAAVVRMNALDPITTELVRLRCARYHDCKT</sequence>
<dbReference type="EMBL" id="CAFBPN010000139">
    <property type="protein sequence ID" value="CAB5030875.1"/>
    <property type="molecule type" value="Genomic_DNA"/>
</dbReference>
<protein>
    <submittedName>
        <fullName evidence="1">Unannotated protein</fullName>
    </submittedName>
</protein>
<evidence type="ECO:0000313" key="1">
    <source>
        <dbReference type="EMBL" id="CAB5030875.1"/>
    </source>
</evidence>
<accession>A0A6J7RPV7</accession>